<dbReference type="Pfam" id="PF18758">
    <property type="entry name" value="KDZ"/>
    <property type="match status" value="1"/>
</dbReference>
<dbReference type="PANTHER" id="PTHR33096">
    <property type="entry name" value="CXC2 DOMAIN-CONTAINING PROTEIN"/>
    <property type="match status" value="1"/>
</dbReference>
<dbReference type="EnsemblFungi" id="PTTG_31096-t43_1">
    <property type="protein sequence ID" value="PTTG_31096-t43_1-p1"/>
    <property type="gene ID" value="PTTG_31096"/>
</dbReference>
<dbReference type="VEuPathDB" id="FungiDB:PTTG_31096"/>
<evidence type="ECO:0000313" key="3">
    <source>
        <dbReference type="Proteomes" id="UP000005240"/>
    </source>
</evidence>
<dbReference type="Proteomes" id="UP000005240">
    <property type="component" value="Unassembled WGS sequence"/>
</dbReference>
<organism evidence="1">
    <name type="scientific">Puccinia triticina (isolate 1-1 / race 1 (BBBD))</name>
    <name type="common">Brown leaf rust fungus</name>
    <dbReference type="NCBI Taxonomy" id="630390"/>
    <lineage>
        <taxon>Eukaryota</taxon>
        <taxon>Fungi</taxon>
        <taxon>Dikarya</taxon>
        <taxon>Basidiomycota</taxon>
        <taxon>Pucciniomycotina</taxon>
        <taxon>Pucciniomycetes</taxon>
        <taxon>Pucciniales</taxon>
        <taxon>Pucciniaceae</taxon>
        <taxon>Puccinia</taxon>
    </lineage>
</organism>
<gene>
    <name evidence="1" type="ORF">PTTG_31096</name>
</gene>
<dbReference type="STRING" id="630390.A0A180FW90"/>
<evidence type="ECO:0000313" key="1">
    <source>
        <dbReference type="EMBL" id="OAV84746.1"/>
    </source>
</evidence>
<feature type="non-terminal residue" evidence="1">
    <location>
        <position position="1"/>
    </location>
</feature>
<dbReference type="EMBL" id="ADAS02013092">
    <property type="protein sequence ID" value="OAV84746.1"/>
    <property type="molecule type" value="Genomic_DNA"/>
</dbReference>
<reference evidence="1" key="2">
    <citation type="submission" date="2016-05" db="EMBL/GenBank/DDBJ databases">
        <title>Comparative analysis highlights variable genome content of wheat rusts and divergence of the mating loci.</title>
        <authorList>
            <person name="Cuomo C.A."/>
            <person name="Bakkeren G."/>
            <person name="Szabo L."/>
            <person name="Khalil H."/>
            <person name="Joly D."/>
            <person name="Goldberg J."/>
            <person name="Young S."/>
            <person name="Zeng Q."/>
            <person name="Fellers J."/>
        </authorList>
    </citation>
    <scope>NUCLEOTIDE SEQUENCE [LARGE SCALE GENOMIC DNA]</scope>
    <source>
        <strain evidence="1">1-1 BBBD Race 1</strain>
    </source>
</reference>
<accession>A0A180FW90</accession>
<reference evidence="2" key="4">
    <citation type="submission" date="2025-05" db="UniProtKB">
        <authorList>
            <consortium name="EnsemblFungi"/>
        </authorList>
    </citation>
    <scope>IDENTIFICATION</scope>
    <source>
        <strain evidence="2">isolate 1-1 / race 1 (BBBD)</strain>
    </source>
</reference>
<reference evidence="1" key="1">
    <citation type="submission" date="2009-11" db="EMBL/GenBank/DDBJ databases">
        <authorList>
            <consortium name="The Broad Institute Genome Sequencing Platform"/>
            <person name="Ward D."/>
            <person name="Feldgarden M."/>
            <person name="Earl A."/>
            <person name="Young S.K."/>
            <person name="Zeng Q."/>
            <person name="Koehrsen M."/>
            <person name="Alvarado L."/>
            <person name="Berlin A."/>
            <person name="Bochicchio J."/>
            <person name="Borenstein D."/>
            <person name="Chapman S.B."/>
            <person name="Chen Z."/>
            <person name="Engels R."/>
            <person name="Freedman E."/>
            <person name="Gellesch M."/>
            <person name="Goldberg J."/>
            <person name="Griggs A."/>
            <person name="Gujja S."/>
            <person name="Heilman E."/>
            <person name="Heiman D."/>
            <person name="Hepburn T."/>
            <person name="Howarth C."/>
            <person name="Jen D."/>
            <person name="Larson L."/>
            <person name="Lewis B."/>
            <person name="Mehta T."/>
            <person name="Park D."/>
            <person name="Pearson M."/>
            <person name="Roberts A."/>
            <person name="Saif S."/>
            <person name="Shea T."/>
            <person name="Shenoy N."/>
            <person name="Sisk P."/>
            <person name="Stolte C."/>
            <person name="Sykes S."/>
            <person name="Thomson T."/>
            <person name="Walk T."/>
            <person name="White J."/>
            <person name="Yandava C."/>
            <person name="Izard J."/>
            <person name="Baranova O.V."/>
            <person name="Blanton J.M."/>
            <person name="Tanner A.C."/>
            <person name="Dewhirst F.E."/>
            <person name="Haas B."/>
            <person name="Nusbaum C."/>
            <person name="Birren B."/>
        </authorList>
    </citation>
    <scope>NUCLEOTIDE SEQUENCE [LARGE SCALE GENOMIC DNA]</scope>
    <source>
        <strain evidence="1">1-1 BBBD Race 1</strain>
    </source>
</reference>
<reference evidence="2 3" key="3">
    <citation type="journal article" date="2017" name="G3 (Bethesda)">
        <title>Comparative analysis highlights variable genome content of wheat rusts and divergence of the mating loci.</title>
        <authorList>
            <person name="Cuomo C.A."/>
            <person name="Bakkeren G."/>
            <person name="Khalil H.B."/>
            <person name="Panwar V."/>
            <person name="Joly D."/>
            <person name="Linning R."/>
            <person name="Sakthikumar S."/>
            <person name="Song X."/>
            <person name="Adiconis X."/>
            <person name="Fan L."/>
            <person name="Goldberg J.M."/>
            <person name="Levin J.Z."/>
            <person name="Young S."/>
            <person name="Zeng Q."/>
            <person name="Anikster Y."/>
            <person name="Bruce M."/>
            <person name="Wang M."/>
            <person name="Yin C."/>
            <person name="McCallum B."/>
            <person name="Szabo L.J."/>
            <person name="Hulbert S."/>
            <person name="Chen X."/>
            <person name="Fellers J.P."/>
        </authorList>
    </citation>
    <scope>NUCLEOTIDE SEQUENCE</scope>
    <source>
        <strain evidence="3">Isolate 1-1 / race 1 (BBBD)</strain>
        <strain evidence="2">isolate 1-1 / race 1 (BBBD)</strain>
    </source>
</reference>
<name>A0A180FW90_PUCT1</name>
<evidence type="ECO:0000313" key="2">
    <source>
        <dbReference type="EnsemblFungi" id="PTTG_31096-t43_1-p1"/>
    </source>
</evidence>
<dbReference type="InterPro" id="IPR040521">
    <property type="entry name" value="KDZ"/>
</dbReference>
<protein>
    <submittedName>
        <fullName evidence="1 2">Uncharacterized protein</fullName>
    </submittedName>
</protein>
<dbReference type="OrthoDB" id="3253684at2759"/>
<dbReference type="AlphaFoldDB" id="A0A180FW90"/>
<sequence>MRKPFSSAIDLYRALENKSTELVYNVLQLEPQEILATESCPACFGPCPPNAKDYPDATRDKLIVCLDGNFQHRHHANASKDYRPLQTPRIFLKPHEFDDMKRVIREKEIELSPPSKADRCTDSHKAADDKRNESTWKGCDDTGLMGCCC</sequence>
<dbReference type="PANTHER" id="PTHR33096:SF1">
    <property type="entry name" value="CXC1-LIKE CYSTEINE CLUSTER ASSOCIATED WITH KDZ TRANSPOSASES DOMAIN-CONTAINING PROTEIN"/>
    <property type="match status" value="1"/>
</dbReference>
<feature type="non-terminal residue" evidence="1">
    <location>
        <position position="149"/>
    </location>
</feature>
<keyword evidence="3" id="KW-1185">Reference proteome</keyword>
<proteinExistence type="predicted"/>